<feature type="repeat" description="Solcar" evidence="9">
    <location>
        <begin position="110"/>
        <end position="203"/>
    </location>
</feature>
<keyword evidence="3 10" id="KW-0813">Transport</keyword>
<evidence type="ECO:0000256" key="6">
    <source>
        <dbReference type="ARBA" id="ARBA00022989"/>
    </source>
</evidence>
<feature type="transmembrane region" description="Helical" evidence="11">
    <location>
        <begin position="215"/>
        <end position="234"/>
    </location>
</feature>
<keyword evidence="6 11" id="KW-1133">Transmembrane helix</keyword>
<dbReference type="PANTHER" id="PTHR45624">
    <property type="entry name" value="MITOCHONDRIAL BASIC AMINO ACIDS TRANSPORTER-RELATED"/>
    <property type="match status" value="1"/>
</dbReference>
<dbReference type="PROSITE" id="PS50920">
    <property type="entry name" value="SOLCAR"/>
    <property type="match status" value="3"/>
</dbReference>
<proteinExistence type="inferred from homology"/>
<sequence>MTHSSGSTKNLKNGIIDFTAGSLGGVAVVYVGQPLDTVKVKMQTFPHLYKGMYHCLKQTLRNDGFIRGLYAGTTPAIMANVAENSVLFAAYGYCQKFVCNITGTESVDQLSAVGNASAGFLAAFFSSFTLCPTELIKCQLQAMREVNVQSSQTAVKVTPLQLTQQIFRQYGIQGLFRGLVPTIMREMPGYFFFFGGYEGTRELLRKPGQAKDEIGFLRTMLAGAVGGLVLWTVIFPTDVIKSRVQIYNSTEKQKFLTVGYEIVKKEGVLALYNGLKPTLVRTIPATAALFVLYEYSKKLMHQSFGD</sequence>
<keyword evidence="8 9" id="KW-0472">Membrane</keyword>
<dbReference type="InterPro" id="IPR018108">
    <property type="entry name" value="MCP_transmembrane"/>
</dbReference>
<evidence type="ECO:0000256" key="11">
    <source>
        <dbReference type="SAM" id="Phobius"/>
    </source>
</evidence>
<dbReference type="PANTHER" id="PTHR45624:SF12">
    <property type="entry name" value="MITOCHONDRIAL ORNITHINE TRANSPORTER 1"/>
    <property type="match status" value="1"/>
</dbReference>
<keyword evidence="5" id="KW-0677">Repeat</keyword>
<keyword evidence="7" id="KW-0496">Mitochondrion</keyword>
<evidence type="ECO:0000256" key="9">
    <source>
        <dbReference type="PROSITE-ProRule" id="PRU00282"/>
    </source>
</evidence>
<organism evidence="12 13">
    <name type="scientific">Chilo suppressalis</name>
    <name type="common">Asiatic rice borer moth</name>
    <dbReference type="NCBI Taxonomy" id="168631"/>
    <lineage>
        <taxon>Eukaryota</taxon>
        <taxon>Metazoa</taxon>
        <taxon>Ecdysozoa</taxon>
        <taxon>Arthropoda</taxon>
        <taxon>Hexapoda</taxon>
        <taxon>Insecta</taxon>
        <taxon>Pterygota</taxon>
        <taxon>Neoptera</taxon>
        <taxon>Endopterygota</taxon>
        <taxon>Lepidoptera</taxon>
        <taxon>Glossata</taxon>
        <taxon>Ditrysia</taxon>
        <taxon>Pyraloidea</taxon>
        <taxon>Crambidae</taxon>
        <taxon>Crambinae</taxon>
        <taxon>Chilo</taxon>
    </lineage>
</organism>
<feature type="repeat" description="Solcar" evidence="9">
    <location>
        <begin position="12"/>
        <end position="97"/>
    </location>
</feature>
<dbReference type="EMBL" id="OU963894">
    <property type="protein sequence ID" value="CAH0397403.1"/>
    <property type="molecule type" value="Genomic_DNA"/>
</dbReference>
<keyword evidence="4 9" id="KW-0812">Transmembrane</keyword>
<evidence type="ECO:0000256" key="2">
    <source>
        <dbReference type="ARBA" id="ARBA00006375"/>
    </source>
</evidence>
<dbReference type="SUPFAM" id="SSF103506">
    <property type="entry name" value="Mitochondrial carrier"/>
    <property type="match status" value="1"/>
</dbReference>
<dbReference type="Proteomes" id="UP001153292">
    <property type="component" value="Chromosome 1"/>
</dbReference>
<evidence type="ECO:0000256" key="7">
    <source>
        <dbReference type="ARBA" id="ARBA00023128"/>
    </source>
</evidence>
<evidence type="ECO:0000256" key="8">
    <source>
        <dbReference type="ARBA" id="ARBA00023136"/>
    </source>
</evidence>
<feature type="repeat" description="Solcar" evidence="9">
    <location>
        <begin position="214"/>
        <end position="299"/>
    </location>
</feature>
<keyword evidence="13" id="KW-1185">Reference proteome</keyword>
<name>A0ABN8AUJ3_CHISP</name>
<dbReference type="InterPro" id="IPR023395">
    <property type="entry name" value="MCP_dom_sf"/>
</dbReference>
<evidence type="ECO:0000313" key="12">
    <source>
        <dbReference type="EMBL" id="CAH0397403.1"/>
    </source>
</evidence>
<dbReference type="Pfam" id="PF00153">
    <property type="entry name" value="Mito_carr"/>
    <property type="match status" value="3"/>
</dbReference>
<dbReference type="InterPro" id="IPR050567">
    <property type="entry name" value="Mitochondrial_Carrier"/>
</dbReference>
<evidence type="ECO:0000256" key="5">
    <source>
        <dbReference type="ARBA" id="ARBA00022737"/>
    </source>
</evidence>
<comment type="subcellular location">
    <subcellularLocation>
        <location evidence="1">Mitochondrion membrane</location>
        <topology evidence="1">Multi-pass membrane protein</topology>
    </subcellularLocation>
</comment>
<evidence type="ECO:0000256" key="3">
    <source>
        <dbReference type="ARBA" id="ARBA00022448"/>
    </source>
</evidence>
<evidence type="ECO:0000256" key="1">
    <source>
        <dbReference type="ARBA" id="ARBA00004225"/>
    </source>
</evidence>
<reference evidence="12" key="1">
    <citation type="submission" date="2021-12" db="EMBL/GenBank/DDBJ databases">
        <authorList>
            <person name="King R."/>
        </authorList>
    </citation>
    <scope>NUCLEOTIDE SEQUENCE</scope>
</reference>
<accession>A0ABN8AUJ3</accession>
<evidence type="ECO:0008006" key="14">
    <source>
        <dbReference type="Google" id="ProtNLM"/>
    </source>
</evidence>
<protein>
    <recommendedName>
        <fullName evidence="14">Mitochondrial ornithine transporter 1</fullName>
    </recommendedName>
</protein>
<gene>
    <name evidence="12" type="ORF">CHILSU_LOCUS472</name>
</gene>
<evidence type="ECO:0000313" key="13">
    <source>
        <dbReference type="Proteomes" id="UP001153292"/>
    </source>
</evidence>
<evidence type="ECO:0000256" key="10">
    <source>
        <dbReference type="RuleBase" id="RU000488"/>
    </source>
</evidence>
<evidence type="ECO:0000256" key="4">
    <source>
        <dbReference type="ARBA" id="ARBA00022692"/>
    </source>
</evidence>
<dbReference type="Gene3D" id="1.50.40.10">
    <property type="entry name" value="Mitochondrial carrier domain"/>
    <property type="match status" value="1"/>
</dbReference>
<comment type="similarity">
    <text evidence="2 10">Belongs to the mitochondrial carrier (TC 2.A.29) family.</text>
</comment>